<keyword evidence="6" id="KW-1185">Reference proteome</keyword>
<dbReference type="InterPro" id="IPR032678">
    <property type="entry name" value="tRNA-synt_1_cat_dom"/>
</dbReference>
<gene>
    <name evidence="5" type="ORF">RFI_21507</name>
</gene>
<dbReference type="GO" id="GO:0005524">
    <property type="term" value="F:ATP binding"/>
    <property type="evidence" value="ECO:0007669"/>
    <property type="project" value="UniProtKB-KW"/>
</dbReference>
<dbReference type="GO" id="GO:0006423">
    <property type="term" value="P:cysteinyl-tRNA aminoacylation"/>
    <property type="evidence" value="ECO:0007669"/>
    <property type="project" value="TreeGrafter"/>
</dbReference>
<dbReference type="PANTHER" id="PTHR10890:SF3">
    <property type="entry name" value="CYSTEINE--TRNA LIGASE, CYTOPLASMIC"/>
    <property type="match status" value="1"/>
</dbReference>
<dbReference type="GO" id="GO:0004817">
    <property type="term" value="F:cysteine-tRNA ligase activity"/>
    <property type="evidence" value="ECO:0007669"/>
    <property type="project" value="TreeGrafter"/>
</dbReference>
<accession>X6MQZ6</accession>
<keyword evidence="5" id="KW-0030">Aminoacyl-tRNA synthetase</keyword>
<evidence type="ECO:0000313" key="6">
    <source>
        <dbReference type="Proteomes" id="UP000023152"/>
    </source>
</evidence>
<name>X6MQZ6_RETFI</name>
<keyword evidence="2" id="KW-0547">Nucleotide-binding</keyword>
<reference evidence="5 6" key="1">
    <citation type="journal article" date="2013" name="Curr. Biol.">
        <title>The Genome of the Foraminiferan Reticulomyxa filosa.</title>
        <authorList>
            <person name="Glockner G."/>
            <person name="Hulsmann N."/>
            <person name="Schleicher M."/>
            <person name="Noegel A.A."/>
            <person name="Eichinger L."/>
            <person name="Gallinger C."/>
            <person name="Pawlowski J."/>
            <person name="Sierra R."/>
            <person name="Euteneuer U."/>
            <person name="Pillet L."/>
            <person name="Moustafa A."/>
            <person name="Platzer M."/>
            <person name="Groth M."/>
            <person name="Szafranski K."/>
            <person name="Schliwa M."/>
        </authorList>
    </citation>
    <scope>NUCLEOTIDE SEQUENCE [LARGE SCALE GENOMIC DNA]</scope>
</reference>
<evidence type="ECO:0000256" key="2">
    <source>
        <dbReference type="ARBA" id="ARBA00022741"/>
    </source>
</evidence>
<keyword evidence="1" id="KW-0436">Ligase</keyword>
<dbReference type="Gene3D" id="3.40.50.620">
    <property type="entry name" value="HUPs"/>
    <property type="match status" value="1"/>
</dbReference>
<feature type="domain" description="tRNA synthetases class I catalytic" evidence="4">
    <location>
        <begin position="135"/>
        <end position="188"/>
    </location>
</feature>
<feature type="non-terminal residue" evidence="5">
    <location>
        <position position="1"/>
    </location>
</feature>
<dbReference type="EMBL" id="ASPP01018742">
    <property type="protein sequence ID" value="ETO15857.1"/>
    <property type="molecule type" value="Genomic_DNA"/>
</dbReference>
<dbReference type="InterPro" id="IPR024909">
    <property type="entry name" value="Cys-tRNA/MSH_ligase"/>
</dbReference>
<organism evidence="5 6">
    <name type="scientific">Reticulomyxa filosa</name>
    <dbReference type="NCBI Taxonomy" id="46433"/>
    <lineage>
        <taxon>Eukaryota</taxon>
        <taxon>Sar</taxon>
        <taxon>Rhizaria</taxon>
        <taxon>Retaria</taxon>
        <taxon>Foraminifera</taxon>
        <taxon>Monothalamids</taxon>
        <taxon>Reticulomyxidae</taxon>
        <taxon>Reticulomyxa</taxon>
    </lineage>
</organism>
<dbReference type="OrthoDB" id="438179at2759"/>
<evidence type="ECO:0000256" key="1">
    <source>
        <dbReference type="ARBA" id="ARBA00022598"/>
    </source>
</evidence>
<dbReference type="PANTHER" id="PTHR10890">
    <property type="entry name" value="CYSTEINYL-TRNA SYNTHETASE"/>
    <property type="match status" value="1"/>
</dbReference>
<sequence length="213" mass="25365">GGRRFFLPTIPINKSKKKAEEELKKTEEKNSKEMEEVMLGNKVKLDNVLKLKKRFDELKQKASASELLTLTQPVFSEWLDANKGHTISDQKIFRAHAQEFEKQFFEDMRVEFCFVLYRFVCRLSLKYTYMYIYVYMFLKALHVRDPDVITRVTEYVPQIVQFVERLVEKGYAYVSNRSVYFNINQFREHVPFPKLDPKLPFVFAFCNTHVDST</sequence>
<keyword evidence="3" id="KW-0067">ATP-binding</keyword>
<evidence type="ECO:0000313" key="5">
    <source>
        <dbReference type="EMBL" id="ETO15857.1"/>
    </source>
</evidence>
<protein>
    <submittedName>
        <fullName evidence="5">Cysteinyl-tRNA synthetase family protein</fullName>
    </submittedName>
</protein>
<dbReference type="SUPFAM" id="SSF52374">
    <property type="entry name" value="Nucleotidylyl transferase"/>
    <property type="match status" value="1"/>
</dbReference>
<dbReference type="InterPro" id="IPR014729">
    <property type="entry name" value="Rossmann-like_a/b/a_fold"/>
</dbReference>
<comment type="caution">
    <text evidence="5">The sequence shown here is derived from an EMBL/GenBank/DDBJ whole genome shotgun (WGS) entry which is preliminary data.</text>
</comment>
<dbReference type="Proteomes" id="UP000023152">
    <property type="component" value="Unassembled WGS sequence"/>
</dbReference>
<dbReference type="AlphaFoldDB" id="X6MQZ6"/>
<proteinExistence type="predicted"/>
<evidence type="ECO:0000259" key="4">
    <source>
        <dbReference type="Pfam" id="PF01406"/>
    </source>
</evidence>
<dbReference type="GO" id="GO:0005737">
    <property type="term" value="C:cytoplasm"/>
    <property type="evidence" value="ECO:0007669"/>
    <property type="project" value="TreeGrafter"/>
</dbReference>
<dbReference type="Pfam" id="PF01406">
    <property type="entry name" value="tRNA-synt_1e"/>
    <property type="match status" value="1"/>
</dbReference>
<evidence type="ECO:0000256" key="3">
    <source>
        <dbReference type="ARBA" id="ARBA00022840"/>
    </source>
</evidence>